<accession>A0A2S9QS63</accession>
<evidence type="ECO:0000313" key="2">
    <source>
        <dbReference type="EMBL" id="PRI12430.1"/>
    </source>
</evidence>
<proteinExistence type="predicted"/>
<keyword evidence="1" id="KW-1133">Transmembrane helix</keyword>
<dbReference type="RefSeq" id="WP_105804133.1">
    <property type="nucleotide sequence ID" value="NZ_MWZD01000012.1"/>
</dbReference>
<evidence type="ECO:0000256" key="1">
    <source>
        <dbReference type="SAM" id="Phobius"/>
    </source>
</evidence>
<dbReference type="EMBL" id="MWZD01000012">
    <property type="protein sequence ID" value="PRI12430.1"/>
    <property type="molecule type" value="Genomic_DNA"/>
</dbReference>
<keyword evidence="1" id="KW-0472">Membrane</keyword>
<evidence type="ECO:0000313" key="3">
    <source>
        <dbReference type="Proteomes" id="UP000238650"/>
    </source>
</evidence>
<reference evidence="2 3" key="1">
    <citation type="journal article" date="2017" name="New Microbes New Infect">
        <title>Genome sequence of 'Leucobacter massiliensis' sp. nov. isolated from human pharynx after travel to the 2014 Hajj.</title>
        <authorList>
            <person name="Leangapichart T."/>
            <person name="Gautret P."/>
            <person name="Nguyen T.T."/>
            <person name="Armstrong N."/>
            <person name="Rolain J.M."/>
        </authorList>
    </citation>
    <scope>NUCLEOTIDE SEQUENCE [LARGE SCALE GENOMIC DNA]</scope>
    <source>
        <strain evidence="2 3">122RC15</strain>
    </source>
</reference>
<protein>
    <recommendedName>
        <fullName evidence="4">DUF3618 domain-containing protein</fullName>
    </recommendedName>
</protein>
<evidence type="ECO:0008006" key="4">
    <source>
        <dbReference type="Google" id="ProtNLM"/>
    </source>
</evidence>
<sequence>MSAEERRQGVAAAASARAELYDTLGQLKDRLNYAQRVDDALAEARLRIAEEKRRNPLAFAAGVTGVAAAAGLAVWGVASLIARRLR</sequence>
<name>A0A2S9QS63_9MICO</name>
<organism evidence="2 3">
    <name type="scientific">Leucobacter massiliensis</name>
    <dbReference type="NCBI Taxonomy" id="1686285"/>
    <lineage>
        <taxon>Bacteria</taxon>
        <taxon>Bacillati</taxon>
        <taxon>Actinomycetota</taxon>
        <taxon>Actinomycetes</taxon>
        <taxon>Micrococcales</taxon>
        <taxon>Microbacteriaceae</taxon>
        <taxon>Leucobacter</taxon>
    </lineage>
</organism>
<keyword evidence="3" id="KW-1185">Reference proteome</keyword>
<comment type="caution">
    <text evidence="2">The sequence shown here is derived from an EMBL/GenBank/DDBJ whole genome shotgun (WGS) entry which is preliminary data.</text>
</comment>
<keyword evidence="1" id="KW-0812">Transmembrane</keyword>
<dbReference type="AlphaFoldDB" id="A0A2S9QS63"/>
<feature type="transmembrane region" description="Helical" evidence="1">
    <location>
        <begin position="57"/>
        <end position="82"/>
    </location>
</feature>
<gene>
    <name evidence="2" type="ORF">B4915_01820</name>
</gene>
<dbReference type="Proteomes" id="UP000238650">
    <property type="component" value="Unassembled WGS sequence"/>
</dbReference>